<evidence type="ECO:0000256" key="1">
    <source>
        <dbReference type="SAM" id="MobiDB-lite"/>
    </source>
</evidence>
<dbReference type="AlphaFoldDB" id="A0A344UXH8"/>
<accession>A0A344UXH8</accession>
<dbReference type="Proteomes" id="UP000251995">
    <property type="component" value="Chromosome"/>
</dbReference>
<dbReference type="KEGG" id="acij:JS278_02841"/>
<organism evidence="2 3">
    <name type="scientific">Acidipropionibacterium virtanenii</name>
    <dbReference type="NCBI Taxonomy" id="2057246"/>
    <lineage>
        <taxon>Bacteria</taxon>
        <taxon>Bacillati</taxon>
        <taxon>Actinomycetota</taxon>
        <taxon>Actinomycetes</taxon>
        <taxon>Propionibacteriales</taxon>
        <taxon>Propionibacteriaceae</taxon>
        <taxon>Acidipropionibacterium</taxon>
    </lineage>
</organism>
<keyword evidence="3" id="KW-1185">Reference proteome</keyword>
<sequence length="492" mass="51355">MTPDDNTAGESQDSLTAVSPDERYRAARTAFEALLERDFPDFTVEQYAAEKAAEEGIDRETLADQVWSGVRSVPDRLDVTGDGKIGLDDAQAVAKQAADRIGKTWKRVSGIRKEDVAEATSSAGHAAAETGRRITGFDYGAAFGRAAHRTKEAVQGVDADTFRASGHTMAKIGKTASGVQGFQDRRSSAEIKQICEDYASAAEDLTGERRDQLKERIDEFGRLRLTALHETLGKFLVILEALKQKNRAKEYELLDGIGIGTQAIESMGALDMTVSKTLGATAATGALGAAAVLGTPALVMGGVTAIGAASTGTAISTLSGAAASNAVLAWLGGGSLAAGGGGVAAGTAVLAATTATVTVGVALLAAGTILSAHYAQKLTEAKIHEEDVALAVTGLESAWIVMDGILRRVDELTGVTNELRERLMPLLVRLEGLVPVFDPADADHAAVFNQCGILIKTMVELAQVPLLGQDGELTDESLSVTVHVKNVLNTEV</sequence>
<evidence type="ECO:0000313" key="3">
    <source>
        <dbReference type="Proteomes" id="UP000251995"/>
    </source>
</evidence>
<feature type="region of interest" description="Disordered" evidence="1">
    <location>
        <begin position="1"/>
        <end position="21"/>
    </location>
</feature>
<protein>
    <submittedName>
        <fullName evidence="2">Uncharacterized protein</fullName>
    </submittedName>
</protein>
<dbReference type="RefSeq" id="WP_147243234.1">
    <property type="nucleotide sequence ID" value="NZ_CP025198.1"/>
</dbReference>
<dbReference type="EMBL" id="CP025198">
    <property type="protein sequence ID" value="AXE39976.1"/>
    <property type="molecule type" value="Genomic_DNA"/>
</dbReference>
<dbReference type="OrthoDB" id="453590at2"/>
<evidence type="ECO:0000313" key="2">
    <source>
        <dbReference type="EMBL" id="AXE39976.1"/>
    </source>
</evidence>
<name>A0A344UXH8_9ACTN</name>
<reference evidence="2 3" key="1">
    <citation type="submission" date="2017-12" db="EMBL/GenBank/DDBJ databases">
        <title>The whole genome sequence of the Acidipropionibacterium virtanenii sp. nov. type strain JS278.</title>
        <authorList>
            <person name="Laine P."/>
            <person name="Deptula P."/>
            <person name="Varmanen P."/>
            <person name="Auvinen P."/>
        </authorList>
    </citation>
    <scope>NUCLEOTIDE SEQUENCE [LARGE SCALE GENOMIC DNA]</scope>
    <source>
        <strain evidence="2 3">JS278</strain>
    </source>
</reference>
<proteinExistence type="predicted"/>
<feature type="compositionally biased region" description="Polar residues" evidence="1">
    <location>
        <begin position="1"/>
        <end position="17"/>
    </location>
</feature>
<gene>
    <name evidence="2" type="ORF">JS278_02841</name>
</gene>